<feature type="domain" description="Histidine phosphotransferase ChpT C-terminal" evidence="1">
    <location>
        <begin position="86"/>
        <end position="200"/>
    </location>
</feature>
<proteinExistence type="predicted"/>
<accession>A0A1I5XEC3</accession>
<dbReference type="InterPro" id="IPR018762">
    <property type="entry name" value="ChpT_C"/>
</dbReference>
<evidence type="ECO:0000259" key="1">
    <source>
        <dbReference type="Pfam" id="PF10090"/>
    </source>
</evidence>
<organism evidence="2 3">
    <name type="scientific">Roseivivax halotolerans</name>
    <dbReference type="NCBI Taxonomy" id="93684"/>
    <lineage>
        <taxon>Bacteria</taxon>
        <taxon>Pseudomonadati</taxon>
        <taxon>Pseudomonadota</taxon>
        <taxon>Alphaproteobacteria</taxon>
        <taxon>Rhodobacterales</taxon>
        <taxon>Roseobacteraceae</taxon>
        <taxon>Roseivivax</taxon>
    </lineage>
</organism>
<dbReference type="RefSeq" id="WP_175497502.1">
    <property type="nucleotide sequence ID" value="NZ_FOXV01000003.1"/>
</dbReference>
<dbReference type="Pfam" id="PF10090">
    <property type="entry name" value="HPTransfase"/>
    <property type="match status" value="1"/>
</dbReference>
<reference evidence="3" key="1">
    <citation type="submission" date="2016-10" db="EMBL/GenBank/DDBJ databases">
        <authorList>
            <person name="Varghese N."/>
            <person name="Submissions S."/>
        </authorList>
    </citation>
    <scope>NUCLEOTIDE SEQUENCE [LARGE SCALE GENOMIC DNA]</scope>
    <source>
        <strain evidence="3">JCM 10271</strain>
    </source>
</reference>
<gene>
    <name evidence="2" type="ORF">SAMN05421853_103339</name>
</gene>
<keyword evidence="2" id="KW-0808">Transferase</keyword>
<name>A0A1I5XEC3_9RHOB</name>
<dbReference type="AlphaFoldDB" id="A0A1I5XEC3"/>
<protein>
    <submittedName>
        <fullName evidence="2">Histidine phosphotransferase ChpT</fullName>
    </submittedName>
</protein>
<dbReference type="GO" id="GO:0016740">
    <property type="term" value="F:transferase activity"/>
    <property type="evidence" value="ECO:0007669"/>
    <property type="project" value="UniProtKB-KW"/>
</dbReference>
<dbReference type="Gene3D" id="3.30.565.10">
    <property type="entry name" value="Histidine kinase-like ATPase, C-terminal domain"/>
    <property type="match status" value="1"/>
</dbReference>
<dbReference type="Proteomes" id="UP000243106">
    <property type="component" value="Unassembled WGS sequence"/>
</dbReference>
<dbReference type="InterPro" id="IPR036890">
    <property type="entry name" value="HATPase_C_sf"/>
</dbReference>
<keyword evidence="3" id="KW-1185">Reference proteome</keyword>
<evidence type="ECO:0000313" key="3">
    <source>
        <dbReference type="Proteomes" id="UP000243106"/>
    </source>
</evidence>
<dbReference type="EMBL" id="FOXV01000003">
    <property type="protein sequence ID" value="SFQ30333.1"/>
    <property type="molecule type" value="Genomic_DNA"/>
</dbReference>
<sequence length="206" mass="21934">MSELATLDGRDVDLAGLIGARICHDLISPIGAIGNGLELLELSGASAHAPEMTLVAESQRACVARIGFFRVVFGPAGADALIAPTDAGRLIADFARDGRTSPVWRVETALSRAELRFGFLAYLCLDTALPRRCSVEMRHEGGRWQLLTQGALPRLDKALWGGLTAPGQTLEVTPATVQFALLAEAARTAGRDIRLDVDAEAVTLFI</sequence>
<dbReference type="STRING" id="93684.SAMN05421853_103339"/>
<dbReference type="Gene3D" id="1.10.287.130">
    <property type="match status" value="1"/>
</dbReference>
<evidence type="ECO:0000313" key="2">
    <source>
        <dbReference type="EMBL" id="SFQ30333.1"/>
    </source>
</evidence>